<feature type="compositionally biased region" description="Low complexity" evidence="1">
    <location>
        <begin position="41"/>
        <end position="52"/>
    </location>
</feature>
<dbReference type="EMBL" id="GEDC01029462">
    <property type="protein sequence ID" value="JAS07836.1"/>
    <property type="molecule type" value="Transcribed_RNA"/>
</dbReference>
<organism evidence="2">
    <name type="scientific">Clastoptera arizonana</name>
    <name type="common">Arizona spittle bug</name>
    <dbReference type="NCBI Taxonomy" id="38151"/>
    <lineage>
        <taxon>Eukaryota</taxon>
        <taxon>Metazoa</taxon>
        <taxon>Ecdysozoa</taxon>
        <taxon>Arthropoda</taxon>
        <taxon>Hexapoda</taxon>
        <taxon>Insecta</taxon>
        <taxon>Pterygota</taxon>
        <taxon>Neoptera</taxon>
        <taxon>Paraneoptera</taxon>
        <taxon>Hemiptera</taxon>
        <taxon>Auchenorrhyncha</taxon>
        <taxon>Cercopoidea</taxon>
        <taxon>Clastopteridae</taxon>
        <taxon>Clastoptera</taxon>
    </lineage>
</organism>
<evidence type="ECO:0000256" key="1">
    <source>
        <dbReference type="SAM" id="MobiDB-lite"/>
    </source>
</evidence>
<evidence type="ECO:0000313" key="2">
    <source>
        <dbReference type="EMBL" id="JAS07836.1"/>
    </source>
</evidence>
<feature type="compositionally biased region" description="Low complexity" evidence="1">
    <location>
        <begin position="135"/>
        <end position="170"/>
    </location>
</feature>
<name>A0A1B6C2T7_9HEMI</name>
<feature type="non-terminal residue" evidence="2">
    <location>
        <position position="1"/>
    </location>
</feature>
<feature type="compositionally biased region" description="Low complexity" evidence="1">
    <location>
        <begin position="115"/>
        <end position="127"/>
    </location>
</feature>
<proteinExistence type="predicted"/>
<feature type="region of interest" description="Disordered" evidence="1">
    <location>
        <begin position="115"/>
        <end position="172"/>
    </location>
</feature>
<protein>
    <submittedName>
        <fullName evidence="2">Uncharacterized protein</fullName>
    </submittedName>
</protein>
<reference evidence="2" key="1">
    <citation type="submission" date="2015-12" db="EMBL/GenBank/DDBJ databases">
        <title>De novo transcriptome assembly of four potential Pierce s Disease insect vectors from Arizona vineyards.</title>
        <authorList>
            <person name="Tassone E.E."/>
        </authorList>
    </citation>
    <scope>NUCLEOTIDE SEQUENCE</scope>
</reference>
<gene>
    <name evidence="2" type="ORF">g.18802</name>
</gene>
<sequence>AAGSLMQAMANSRQGQNPQQAVVATSQANTSQMGIQGGDQRGQQGQSGMMGQRPPQFNQHIEAARKENLAKIQQLRQTLELAQQQELKFKSQLEMFNHMQIQQLQQTLEQAQQQENHFQAQQAQMEQEQQKKLRAQLQQMQQRQMAPQNSQQQPGTNPQQVVSNPQQQQQRMMRPAISNNPGLRHLLQQPQYRQQVLSMQQQMPRSQLDNSQQSTQQFDDVSSFENFLN</sequence>
<feature type="compositionally biased region" description="Polar residues" evidence="1">
    <location>
        <begin position="9"/>
        <end position="31"/>
    </location>
</feature>
<dbReference type="AlphaFoldDB" id="A0A1B6C2T7"/>
<accession>A0A1B6C2T7</accession>
<feature type="region of interest" description="Disordered" evidence="1">
    <location>
        <begin position="1"/>
        <end position="53"/>
    </location>
</feature>
<feature type="region of interest" description="Disordered" evidence="1">
    <location>
        <begin position="194"/>
        <end position="229"/>
    </location>
</feature>